<dbReference type="EMBL" id="CAJPIN010085071">
    <property type="protein sequence ID" value="CAG2068240.1"/>
    <property type="molecule type" value="Genomic_DNA"/>
</dbReference>
<organism evidence="1 2">
    <name type="scientific">Timema podura</name>
    <name type="common">Walking stick</name>
    <dbReference type="NCBI Taxonomy" id="61482"/>
    <lineage>
        <taxon>Eukaryota</taxon>
        <taxon>Metazoa</taxon>
        <taxon>Ecdysozoa</taxon>
        <taxon>Arthropoda</taxon>
        <taxon>Hexapoda</taxon>
        <taxon>Insecta</taxon>
        <taxon>Pterygota</taxon>
        <taxon>Neoptera</taxon>
        <taxon>Polyneoptera</taxon>
        <taxon>Phasmatodea</taxon>
        <taxon>Timematodea</taxon>
        <taxon>Timematoidea</taxon>
        <taxon>Timematidae</taxon>
        <taxon>Timema</taxon>
    </lineage>
</organism>
<name>A0ABN7PNI4_TIMPD</name>
<comment type="caution">
    <text evidence="1">The sequence shown here is derived from an EMBL/GenBank/DDBJ whole genome shotgun (WGS) entry which is preliminary data.</text>
</comment>
<reference evidence="1" key="1">
    <citation type="submission" date="2021-03" db="EMBL/GenBank/DDBJ databases">
        <authorList>
            <person name="Tran Van P."/>
        </authorList>
    </citation>
    <scope>NUCLEOTIDE SEQUENCE</scope>
</reference>
<protein>
    <submittedName>
        <fullName evidence="1">Uncharacterized protein</fullName>
    </submittedName>
</protein>
<accession>A0ABN7PNI4</accession>
<evidence type="ECO:0000313" key="1">
    <source>
        <dbReference type="EMBL" id="CAG2068240.1"/>
    </source>
</evidence>
<sequence length="80" mass="9327">MVGPPMNRSPEEPVCLVRRGNMWTEIREDYILRIYRNLFRKRNKPGPIEELDRAPNEAPRYFRASGSLGELESFSTCSPK</sequence>
<proteinExistence type="predicted"/>
<dbReference type="Proteomes" id="UP001153148">
    <property type="component" value="Unassembled WGS sequence"/>
</dbReference>
<gene>
    <name evidence="1" type="ORF">TPAB3V08_LOCUS15183</name>
</gene>
<keyword evidence="2" id="KW-1185">Reference proteome</keyword>
<evidence type="ECO:0000313" key="2">
    <source>
        <dbReference type="Proteomes" id="UP001153148"/>
    </source>
</evidence>